<evidence type="ECO:0000313" key="3">
    <source>
        <dbReference type="Proteomes" id="UP000285290"/>
    </source>
</evidence>
<gene>
    <name evidence="2" type="ORF">DW753_14105</name>
</gene>
<dbReference type="Pfam" id="PF13676">
    <property type="entry name" value="TIR_2"/>
    <property type="match status" value="1"/>
</dbReference>
<dbReference type="RefSeq" id="WP_117998311.1">
    <property type="nucleotide sequence ID" value="NZ_QRWI01000026.1"/>
</dbReference>
<dbReference type="SUPFAM" id="SSF52200">
    <property type="entry name" value="Toll/Interleukin receptor TIR domain"/>
    <property type="match status" value="1"/>
</dbReference>
<accession>A0A414IQD4</accession>
<dbReference type="Gene3D" id="3.40.50.10140">
    <property type="entry name" value="Toll/interleukin-1 receptor homology (TIR) domain"/>
    <property type="match status" value="1"/>
</dbReference>
<comment type="caution">
    <text evidence="2">The sequence shown here is derived from an EMBL/GenBank/DDBJ whole genome shotgun (WGS) entry which is preliminary data.</text>
</comment>
<protein>
    <submittedName>
        <fullName evidence="2">Toll/interleukin-1 receptor domain-containing protein</fullName>
    </submittedName>
</protein>
<name>A0A414IQD4_9FIRM</name>
<dbReference type="AlphaFoldDB" id="A0A414IQD4"/>
<dbReference type="Proteomes" id="UP000285290">
    <property type="component" value="Unassembled WGS sequence"/>
</dbReference>
<dbReference type="InterPro" id="IPR035897">
    <property type="entry name" value="Toll_tir_struct_dom_sf"/>
</dbReference>
<proteinExistence type="predicted"/>
<evidence type="ECO:0000259" key="1">
    <source>
        <dbReference type="PROSITE" id="PS50104"/>
    </source>
</evidence>
<evidence type="ECO:0000313" key="2">
    <source>
        <dbReference type="EMBL" id="RHE30564.1"/>
    </source>
</evidence>
<dbReference type="EMBL" id="QSKC01000027">
    <property type="protein sequence ID" value="RHE30564.1"/>
    <property type="molecule type" value="Genomic_DNA"/>
</dbReference>
<keyword evidence="2" id="KW-0675">Receptor</keyword>
<dbReference type="GO" id="GO:0007165">
    <property type="term" value="P:signal transduction"/>
    <property type="evidence" value="ECO:0007669"/>
    <property type="project" value="InterPro"/>
</dbReference>
<feature type="domain" description="TIR" evidence="1">
    <location>
        <begin position="386"/>
        <end position="515"/>
    </location>
</feature>
<dbReference type="InterPro" id="IPR000157">
    <property type="entry name" value="TIR_dom"/>
</dbReference>
<dbReference type="PROSITE" id="PS50104">
    <property type="entry name" value="TIR"/>
    <property type="match status" value="1"/>
</dbReference>
<organism evidence="2 3">
    <name type="scientific">Agathobacter rectalis</name>
    <dbReference type="NCBI Taxonomy" id="39491"/>
    <lineage>
        <taxon>Bacteria</taxon>
        <taxon>Bacillati</taxon>
        <taxon>Bacillota</taxon>
        <taxon>Clostridia</taxon>
        <taxon>Lachnospirales</taxon>
        <taxon>Lachnospiraceae</taxon>
        <taxon>Agathobacter</taxon>
    </lineage>
</organism>
<sequence length="520" mass="60563">MINTLKMNLLIPLQYDKDNYSKTLEPDINLSKEQIEHLKNSGQYTSSEWFHYCFRHKPLEANFQMAESPLLQDNNYKISRVELDSVVRALTGLHKNETTKYLLKAQSDIEFKFGKIRVLFTKSRIAFLHIEIYSYNLSEKETRLFVNAFSQITNSQPRIEYKRKLSKDEEETVKTNLKDIILTLISLQLYVPLSLFDNRISPYIQICFNGDCDANDKLTFFDSIQSLSKRASAREINDSHLYVGKEPYIYRFAGDRTFCIYGDTLNCIDDDNLRFITDSKNGLIKSATENYTTVYAFLLSLQLLVVKNDIEDEDIEYLINSPSRLSNEDNIREFYDKCLYNNGWHLKESISDLKNRIKIMGDNPIKKWIKRWQNRPEINSNRYFGKKPYVFISYAHNDKDIIYPIIKKLQDNGIRVWYDKRIEAGDEWPEEIGWNIIDCSLFIIMLSESAVLSINVRNELTMASGQTKDLFGVNIEAEVNLSPGMQLQLSNSQKITSLTIDELADSIIATIKNKYQSVCE</sequence>
<reference evidence="2 3" key="1">
    <citation type="submission" date="2018-08" db="EMBL/GenBank/DDBJ databases">
        <title>A genome reference for cultivated species of the human gut microbiota.</title>
        <authorList>
            <person name="Zou Y."/>
            <person name="Xue W."/>
            <person name="Luo G."/>
        </authorList>
    </citation>
    <scope>NUCLEOTIDE SEQUENCE [LARGE SCALE GENOMIC DNA]</scope>
    <source>
        <strain evidence="2 3">AM29-10</strain>
    </source>
</reference>